<dbReference type="PROSITE" id="PS00411">
    <property type="entry name" value="KINESIN_MOTOR_1"/>
    <property type="match status" value="1"/>
</dbReference>
<organism evidence="7 8">
    <name type="scientific">Chrysochromulina tobinii</name>
    <dbReference type="NCBI Taxonomy" id="1460289"/>
    <lineage>
        <taxon>Eukaryota</taxon>
        <taxon>Haptista</taxon>
        <taxon>Haptophyta</taxon>
        <taxon>Prymnesiophyceae</taxon>
        <taxon>Prymnesiales</taxon>
        <taxon>Chrysochromulinaceae</taxon>
        <taxon>Chrysochromulina</taxon>
    </lineage>
</organism>
<evidence type="ECO:0000259" key="6">
    <source>
        <dbReference type="PROSITE" id="PS50067"/>
    </source>
</evidence>
<reference evidence="8" key="1">
    <citation type="journal article" date="2015" name="PLoS Genet.">
        <title>Genome Sequence and Transcriptome Analyses of Chrysochromulina tobin: Metabolic Tools for Enhanced Algal Fitness in the Prominent Order Prymnesiales (Haptophyceae).</title>
        <authorList>
            <person name="Hovde B.T."/>
            <person name="Deodato C.R."/>
            <person name="Hunsperger H.M."/>
            <person name="Ryken S.A."/>
            <person name="Yost W."/>
            <person name="Jha R.K."/>
            <person name="Patterson J."/>
            <person name="Monnat R.J. Jr."/>
            <person name="Barlow S.B."/>
            <person name="Starkenburg S.R."/>
            <person name="Cattolico R.A."/>
        </authorList>
    </citation>
    <scope>NUCLEOTIDE SEQUENCE</scope>
    <source>
        <strain evidence="8">CCMP291</strain>
    </source>
</reference>
<dbReference type="GO" id="GO:0005874">
    <property type="term" value="C:microtubule"/>
    <property type="evidence" value="ECO:0007669"/>
    <property type="project" value="UniProtKB-KW"/>
</dbReference>
<evidence type="ECO:0000313" key="7">
    <source>
        <dbReference type="EMBL" id="KOO33626.1"/>
    </source>
</evidence>
<accession>A0A0M0K429</accession>
<dbReference type="GO" id="GO:0008017">
    <property type="term" value="F:microtubule binding"/>
    <property type="evidence" value="ECO:0007669"/>
    <property type="project" value="InterPro"/>
</dbReference>
<dbReference type="GO" id="GO:0007018">
    <property type="term" value="P:microtubule-based movement"/>
    <property type="evidence" value="ECO:0007669"/>
    <property type="project" value="InterPro"/>
</dbReference>
<feature type="compositionally biased region" description="Low complexity" evidence="5">
    <location>
        <begin position="404"/>
        <end position="414"/>
    </location>
</feature>
<evidence type="ECO:0000256" key="4">
    <source>
        <dbReference type="RuleBase" id="RU000394"/>
    </source>
</evidence>
<dbReference type="PANTHER" id="PTHR47972:SF28">
    <property type="entry name" value="KINESIN-LIKE PROTEIN KLP-3"/>
    <property type="match status" value="1"/>
</dbReference>
<feature type="non-terminal residue" evidence="7">
    <location>
        <position position="750"/>
    </location>
</feature>
<feature type="compositionally biased region" description="Basic and acidic residues" evidence="5">
    <location>
        <begin position="127"/>
        <end position="139"/>
    </location>
</feature>
<dbReference type="GO" id="GO:0005524">
    <property type="term" value="F:ATP binding"/>
    <property type="evidence" value="ECO:0007669"/>
    <property type="project" value="UniProtKB-UniRule"/>
</dbReference>
<feature type="region of interest" description="Disordered" evidence="5">
    <location>
        <begin position="394"/>
        <end position="414"/>
    </location>
</feature>
<keyword evidence="3 4" id="KW-0505">Motor protein</keyword>
<dbReference type="SMART" id="SM00129">
    <property type="entry name" value="KISc"/>
    <property type="match status" value="1"/>
</dbReference>
<dbReference type="EMBL" id="JWZX01001469">
    <property type="protein sequence ID" value="KOO33626.1"/>
    <property type="molecule type" value="Genomic_DNA"/>
</dbReference>
<proteinExistence type="inferred from homology"/>
<evidence type="ECO:0000256" key="1">
    <source>
        <dbReference type="ARBA" id="ARBA00022741"/>
    </source>
</evidence>
<dbReference type="InterPro" id="IPR036961">
    <property type="entry name" value="Kinesin_motor_dom_sf"/>
</dbReference>
<evidence type="ECO:0000256" key="3">
    <source>
        <dbReference type="PROSITE-ProRule" id="PRU00283"/>
    </source>
</evidence>
<dbReference type="Pfam" id="PF00225">
    <property type="entry name" value="Kinesin"/>
    <property type="match status" value="1"/>
</dbReference>
<dbReference type="Proteomes" id="UP000037460">
    <property type="component" value="Unassembled WGS sequence"/>
</dbReference>
<dbReference type="InterPro" id="IPR001752">
    <property type="entry name" value="Kinesin_motor_dom"/>
</dbReference>
<dbReference type="PANTHER" id="PTHR47972">
    <property type="entry name" value="KINESIN-LIKE PROTEIN KLP-3"/>
    <property type="match status" value="1"/>
</dbReference>
<dbReference type="AlphaFoldDB" id="A0A0M0K429"/>
<sequence length="750" mass="80443">MSGAPKNPFIRPGFGTTSLAAPDGSSVQLERALPDSPSGKGNRGEMWSQLQNARSEIKALEDQMAAKERAMELERTEREAIERAHKVAESRVREIAAEVQAAREREEQRQREMRALEQRVAAANERAQAEAEAHARAVAERGPPPPPPEEVELRTLKEFDAAAAAIGVIKPPAGASGSAADGDIVMTTGDEDADTEHMTAEGTATAGWLQAEALMAAGLPMHQIAAQYIRAAMEHGVAAGEEAKLEVARKWQMERKQRRQLQDALQELKGSIRVMCRVRPPNAAEAAEGAAIAIPADAAEHMVTLTNMGKQYPFAFDHVFASNTTQAAVFEEVEPVLDSVLGGFNVCIFAYGQTGSGKTFTMQGKADDDQLLGINPRALRRLFELIEERKQLASVNSTKGQGKGKAAPASGSSSEDGWVYEVEMSYLEIYNDVVRDLLVVGGGAKDKDKGAKEKKLEVRGLFDGHDAPTIPGLTTLPVGSAEEVEAALARGQGKRAVTATKCNAESSRSHSILSVVVKRRKDGYLDPNHGKLHLVDLAGSERVGKSGVSGQALKEAQNINSSLSQLGNVMSALQEKSRPDYRSSTLTKLLSDSLGGNSKTFMFVNINPSSGAAPETKCSLEFAERVRKVTRGQTTGRMQAGASRVDLDAALQRATAAEQRAASLEREMAEMQSQHASSEARALSELRDEMQAKVDALTTALRTASEQRAGLEAALAELRDTEAVLQSAEQQRQRTDGAAAAAAGREHQAK</sequence>
<feature type="region of interest" description="Disordered" evidence="5">
    <location>
        <begin position="725"/>
        <end position="750"/>
    </location>
</feature>
<comment type="caution">
    <text evidence="7">The sequence shown here is derived from an EMBL/GenBank/DDBJ whole genome shotgun (WGS) entry which is preliminary data.</text>
</comment>
<comment type="similarity">
    <text evidence="3 4">Belongs to the TRAFAC class myosin-kinesin ATPase superfamily. Kinesin family.</text>
</comment>
<evidence type="ECO:0000256" key="5">
    <source>
        <dbReference type="SAM" id="MobiDB-lite"/>
    </source>
</evidence>
<dbReference type="PROSITE" id="PS50067">
    <property type="entry name" value="KINESIN_MOTOR_2"/>
    <property type="match status" value="1"/>
</dbReference>
<dbReference type="InterPro" id="IPR019821">
    <property type="entry name" value="Kinesin_motor_CS"/>
</dbReference>
<dbReference type="Gene3D" id="3.40.850.10">
    <property type="entry name" value="Kinesin motor domain"/>
    <property type="match status" value="1"/>
</dbReference>
<feature type="region of interest" description="Disordered" evidence="5">
    <location>
        <begin position="127"/>
        <end position="148"/>
    </location>
</feature>
<dbReference type="SUPFAM" id="SSF52540">
    <property type="entry name" value="P-loop containing nucleoside triphosphate hydrolases"/>
    <property type="match status" value="1"/>
</dbReference>
<dbReference type="InterPro" id="IPR027417">
    <property type="entry name" value="P-loop_NTPase"/>
</dbReference>
<dbReference type="PRINTS" id="PR00380">
    <property type="entry name" value="KINESINHEAVY"/>
</dbReference>
<protein>
    <recommendedName>
        <fullName evidence="4">Kinesin-like protein</fullName>
    </recommendedName>
</protein>
<feature type="binding site" evidence="3">
    <location>
        <begin position="352"/>
        <end position="359"/>
    </location>
    <ligand>
        <name>ATP</name>
        <dbReference type="ChEBI" id="CHEBI:30616"/>
    </ligand>
</feature>
<keyword evidence="4" id="KW-0493">Microtubule</keyword>
<keyword evidence="8" id="KW-1185">Reference proteome</keyword>
<dbReference type="GO" id="GO:0003777">
    <property type="term" value="F:microtubule motor activity"/>
    <property type="evidence" value="ECO:0007669"/>
    <property type="project" value="InterPro"/>
</dbReference>
<dbReference type="InterPro" id="IPR027640">
    <property type="entry name" value="Kinesin-like_fam"/>
</dbReference>
<keyword evidence="2 3" id="KW-0067">ATP-binding</keyword>
<keyword evidence="1 3" id="KW-0547">Nucleotide-binding</keyword>
<feature type="domain" description="Kinesin motor" evidence="6">
    <location>
        <begin position="271"/>
        <end position="629"/>
    </location>
</feature>
<feature type="region of interest" description="Disordered" evidence="5">
    <location>
        <begin position="1"/>
        <end position="49"/>
    </location>
</feature>
<dbReference type="OrthoDB" id="3176171at2759"/>
<name>A0A0M0K429_9EUKA</name>
<evidence type="ECO:0000256" key="2">
    <source>
        <dbReference type="ARBA" id="ARBA00022840"/>
    </source>
</evidence>
<evidence type="ECO:0000313" key="8">
    <source>
        <dbReference type="Proteomes" id="UP000037460"/>
    </source>
</evidence>
<gene>
    <name evidence="7" type="ORF">Ctob_010690</name>
</gene>